<dbReference type="RefSeq" id="WP_137095442.1">
    <property type="nucleotide sequence ID" value="NZ_SWMS01000007.1"/>
</dbReference>
<dbReference type="Proteomes" id="UP000309992">
    <property type="component" value="Unassembled WGS sequence"/>
</dbReference>
<name>A0ABY2S4Z4_9PSEU</name>
<dbReference type="EMBL" id="SWMS01000007">
    <property type="protein sequence ID" value="TKG70933.1"/>
    <property type="molecule type" value="Genomic_DNA"/>
</dbReference>
<evidence type="ECO:0000313" key="2">
    <source>
        <dbReference type="Proteomes" id="UP000309992"/>
    </source>
</evidence>
<proteinExistence type="predicted"/>
<evidence type="ECO:0000313" key="1">
    <source>
        <dbReference type="EMBL" id="TKG70933.1"/>
    </source>
</evidence>
<reference evidence="1 2" key="1">
    <citation type="journal article" date="2015" name="Antonie Van Leeuwenhoek">
        <title>Prauserella endophytica sp. nov., an endophytic actinobacterium isolated from Tamarix taklamakanensis.</title>
        <authorList>
            <person name="Liu J.M."/>
            <person name="Habden X."/>
            <person name="Guo L."/>
            <person name="Tuo L."/>
            <person name="Jiang Z.K."/>
            <person name="Liu S.W."/>
            <person name="Liu X.F."/>
            <person name="Chen L."/>
            <person name="Li R.F."/>
            <person name="Zhang Y.Q."/>
            <person name="Sun C.H."/>
        </authorList>
    </citation>
    <scope>NUCLEOTIDE SEQUENCE [LARGE SCALE GENOMIC DNA]</scope>
    <source>
        <strain evidence="1 2">CGMCC 4.7182</strain>
    </source>
</reference>
<comment type="caution">
    <text evidence="1">The sequence shown here is derived from an EMBL/GenBank/DDBJ whole genome shotgun (WGS) entry which is preliminary data.</text>
</comment>
<keyword evidence="2" id="KW-1185">Reference proteome</keyword>
<accession>A0ABY2S4Z4</accession>
<sequence>MTPDRHHVDVHCADARVVDQAPVPWALAQLTDAARRAFGTGSNADLLRVLLVSADDHATLRREGLDNPPGVSEAFTFAVQPQPDGVPRITVAANDARGYAYALTEVAERLRHEGASALERAQVQTDRPAVPVRGIQRSFSSAHEDTPWFHDRAFWTAYLDHLALQRFNRFQLALGMQYNYGTGTESRTATDNYLCFPYPFLLDVPGYEVRAQGVTDAERDRNLESLAYIAQETRRRGMTFQLGLWNHAYDFGYDSPHWYPILGISRQIHASYSAAALAKLLRLVPEIDGLTFRVHHEGGVHEEGHEHFWNEVFQAVSDIGRPIEVDMHAKGVDSALLRAVDKPNIRPVISAKYWAEHMGLPYHQASIRERELTPLTWAGMDRSVTGVTNGERRFTRYGYADYLSEDRTVDVMFRMWPGTQKLLLWGDPEIAAGFGRYATLGGSRGLEFCEPLYFKGRKGTGRPYGRDPYLRSDLRLDVHDWRKYRYTYLLWGRLLYNPDAHPDTWRRFLSSEYGVAAPHIERALSALSKILPLVTVVHGVSGANNFYWPEMYVDLAISYWKQATHYAFDTAEPRTWEGVSPFDPTMFYAVGEFVDDLLSGQVSGKYTPVEVAAWIDSFVADGERGLTATAEAGSQAPQTERTLVDLRVLAELGRFFAGKLRAAVDYAIFRRTADPTALERAVEVLGEAHAAYARIPSAVAGVYQDDMAFGVGVSERGHWSDRLMAMREDLHLLKLELSQARSAASASSTKAQPVPAAALVRSSTRARVETADRFERGSAFPVRLRDAEGSVDRATLHYRRLNQGERFQTAEMRRCDGGFTASIPAEYTAGSFPLVLFVEAQTAGDPPVILPGLEPGLANQPYILVHSTSWKGA</sequence>
<gene>
    <name evidence="1" type="ORF">FCN18_15570</name>
</gene>
<organism evidence="1 2">
    <name type="scientific">Prauserella endophytica</name>
    <dbReference type="NCBI Taxonomy" id="1592324"/>
    <lineage>
        <taxon>Bacteria</taxon>
        <taxon>Bacillati</taxon>
        <taxon>Actinomycetota</taxon>
        <taxon>Actinomycetes</taxon>
        <taxon>Pseudonocardiales</taxon>
        <taxon>Pseudonocardiaceae</taxon>
        <taxon>Prauserella</taxon>
        <taxon>Prauserella coralliicola group</taxon>
    </lineage>
</organism>
<evidence type="ECO:0008006" key="3">
    <source>
        <dbReference type="Google" id="ProtNLM"/>
    </source>
</evidence>
<protein>
    <recommendedName>
        <fullName evidence="3">DUF4838 domain-containing protein</fullName>
    </recommendedName>
</protein>